<comment type="caution">
    <text evidence="2">The sequence shown here is derived from an EMBL/GenBank/DDBJ whole genome shotgun (WGS) entry which is preliminary data.</text>
</comment>
<dbReference type="PANTHER" id="PTHR34223">
    <property type="entry name" value="OS11G0201299 PROTEIN"/>
    <property type="match status" value="1"/>
</dbReference>
<accession>A0A921RLN7</accession>
<dbReference type="EMBL" id="CM027681">
    <property type="protein sequence ID" value="KAG0542462.1"/>
    <property type="molecule type" value="Genomic_DNA"/>
</dbReference>
<protein>
    <recommendedName>
        <fullName evidence="1">F-box domain-containing protein</fullName>
    </recommendedName>
</protein>
<gene>
    <name evidence="2" type="ORF">BDA96_02G106400</name>
</gene>
<dbReference type="OrthoDB" id="692671at2759"/>
<dbReference type="InterPro" id="IPR032675">
    <property type="entry name" value="LRR_dom_sf"/>
</dbReference>
<dbReference type="InterPro" id="IPR036047">
    <property type="entry name" value="F-box-like_dom_sf"/>
</dbReference>
<evidence type="ECO:0000259" key="1">
    <source>
        <dbReference type="Pfam" id="PF00646"/>
    </source>
</evidence>
<dbReference type="SUPFAM" id="SSF81383">
    <property type="entry name" value="F-box domain"/>
    <property type="match status" value="1"/>
</dbReference>
<dbReference type="InterPro" id="IPR053197">
    <property type="entry name" value="F-box_SCFL_complex_component"/>
</dbReference>
<name>A0A921RLN7_SORBI</name>
<dbReference type="Proteomes" id="UP000807115">
    <property type="component" value="Chromosome 2"/>
</dbReference>
<dbReference type="PANTHER" id="PTHR34223:SF51">
    <property type="entry name" value="OS06G0556300 PROTEIN"/>
    <property type="match status" value="1"/>
</dbReference>
<dbReference type="InterPro" id="IPR001810">
    <property type="entry name" value="F-box_dom"/>
</dbReference>
<evidence type="ECO:0000313" key="3">
    <source>
        <dbReference type="Proteomes" id="UP000807115"/>
    </source>
</evidence>
<sequence length="355" mass="39078">MLPPGESQPPQPTERAVVDLLGDLPTHVLDKILAGLPAGDVVRTSVLSTPWRCRWESVPGLDIELHDVRDEAGAWVSAASILERCGFPVGRVSIRGVPLSVYHRADDWVRAVAGKSPRSLSLALPLATPLPSLFRCDPAALAELELRCCVIPAPPRAAADGFVGFQRLTKLDLDDVVFTGRSGWAQLEAMVSAAAPTLVELRLQNIAFALAGDGFVPGRWVIQAPNLRRLVLCLRMAGAGLWELGPLPNLEFARIFLNDSAESRDYVQMFTAIANVRELHIGNFDMATQAAAINIFQDLLWRFENLRILRLDANFLVPPHHLFSLSRFLQTVEIKRWYRSSSPESSGIHILSGYV</sequence>
<reference evidence="2" key="2">
    <citation type="submission" date="2020-10" db="EMBL/GenBank/DDBJ databases">
        <authorList>
            <person name="Cooper E.A."/>
            <person name="Brenton Z.W."/>
            <person name="Flinn B.S."/>
            <person name="Jenkins J."/>
            <person name="Shu S."/>
            <person name="Flowers D."/>
            <person name="Luo F."/>
            <person name="Wang Y."/>
            <person name="Xia P."/>
            <person name="Barry K."/>
            <person name="Daum C."/>
            <person name="Lipzen A."/>
            <person name="Yoshinaga Y."/>
            <person name="Schmutz J."/>
            <person name="Saski C."/>
            <person name="Vermerris W."/>
            <person name="Kresovich S."/>
        </authorList>
    </citation>
    <scope>NUCLEOTIDE SEQUENCE</scope>
</reference>
<organism evidence="2 3">
    <name type="scientific">Sorghum bicolor</name>
    <name type="common">Sorghum</name>
    <name type="synonym">Sorghum vulgare</name>
    <dbReference type="NCBI Taxonomy" id="4558"/>
    <lineage>
        <taxon>Eukaryota</taxon>
        <taxon>Viridiplantae</taxon>
        <taxon>Streptophyta</taxon>
        <taxon>Embryophyta</taxon>
        <taxon>Tracheophyta</taxon>
        <taxon>Spermatophyta</taxon>
        <taxon>Magnoliopsida</taxon>
        <taxon>Liliopsida</taxon>
        <taxon>Poales</taxon>
        <taxon>Poaceae</taxon>
        <taxon>PACMAD clade</taxon>
        <taxon>Panicoideae</taxon>
        <taxon>Andropogonodae</taxon>
        <taxon>Andropogoneae</taxon>
        <taxon>Sorghinae</taxon>
        <taxon>Sorghum</taxon>
    </lineage>
</organism>
<reference evidence="2" key="1">
    <citation type="journal article" date="2019" name="BMC Genomics">
        <title>A new reference genome for Sorghum bicolor reveals high levels of sequence similarity between sweet and grain genotypes: implications for the genetics of sugar metabolism.</title>
        <authorList>
            <person name="Cooper E.A."/>
            <person name="Brenton Z.W."/>
            <person name="Flinn B.S."/>
            <person name="Jenkins J."/>
            <person name="Shu S."/>
            <person name="Flowers D."/>
            <person name="Luo F."/>
            <person name="Wang Y."/>
            <person name="Xia P."/>
            <person name="Barry K."/>
            <person name="Daum C."/>
            <person name="Lipzen A."/>
            <person name="Yoshinaga Y."/>
            <person name="Schmutz J."/>
            <person name="Saski C."/>
            <person name="Vermerris W."/>
            <person name="Kresovich S."/>
        </authorList>
    </citation>
    <scope>NUCLEOTIDE SEQUENCE</scope>
</reference>
<dbReference type="Gene3D" id="3.80.10.10">
    <property type="entry name" value="Ribonuclease Inhibitor"/>
    <property type="match status" value="1"/>
</dbReference>
<dbReference type="Pfam" id="PF00646">
    <property type="entry name" value="F-box"/>
    <property type="match status" value="1"/>
</dbReference>
<feature type="domain" description="F-box" evidence="1">
    <location>
        <begin position="23"/>
        <end position="58"/>
    </location>
</feature>
<dbReference type="AlphaFoldDB" id="A0A921RLN7"/>
<evidence type="ECO:0000313" key="2">
    <source>
        <dbReference type="EMBL" id="KAG0542462.1"/>
    </source>
</evidence>
<dbReference type="SUPFAM" id="SSF52047">
    <property type="entry name" value="RNI-like"/>
    <property type="match status" value="1"/>
</dbReference>
<proteinExistence type="predicted"/>